<evidence type="ECO:0000313" key="10">
    <source>
        <dbReference type="EMBL" id="GAA4317000.1"/>
    </source>
</evidence>
<organism evidence="10 11">
    <name type="scientific">Flaviaesturariibacter amylovorans</name>
    <dbReference type="NCBI Taxonomy" id="1084520"/>
    <lineage>
        <taxon>Bacteria</taxon>
        <taxon>Pseudomonadati</taxon>
        <taxon>Bacteroidota</taxon>
        <taxon>Chitinophagia</taxon>
        <taxon>Chitinophagales</taxon>
        <taxon>Chitinophagaceae</taxon>
        <taxon>Flaviaestuariibacter</taxon>
    </lineage>
</organism>
<dbReference type="Proteomes" id="UP001501725">
    <property type="component" value="Unassembled WGS sequence"/>
</dbReference>
<keyword evidence="4" id="KW-1134">Transmembrane beta strand</keyword>
<comment type="similarity">
    <text evidence="2">Belongs to the outer membrane factor (OMF) (TC 1.B.17) family.</text>
</comment>
<evidence type="ECO:0000256" key="9">
    <source>
        <dbReference type="SAM" id="SignalP"/>
    </source>
</evidence>
<feature type="coiled-coil region" evidence="8">
    <location>
        <begin position="358"/>
        <end position="417"/>
    </location>
</feature>
<dbReference type="RefSeq" id="WP_345252563.1">
    <property type="nucleotide sequence ID" value="NZ_BAABGY010000001.1"/>
</dbReference>
<evidence type="ECO:0000256" key="6">
    <source>
        <dbReference type="ARBA" id="ARBA00023136"/>
    </source>
</evidence>
<dbReference type="InterPro" id="IPR051906">
    <property type="entry name" value="TolC-like"/>
</dbReference>
<gene>
    <name evidence="10" type="ORF">GCM10023184_00460</name>
</gene>
<dbReference type="InterPro" id="IPR003423">
    <property type="entry name" value="OMP_efflux"/>
</dbReference>
<comment type="caution">
    <text evidence="10">The sequence shown here is derived from an EMBL/GenBank/DDBJ whole genome shotgun (WGS) entry which is preliminary data.</text>
</comment>
<dbReference type="EMBL" id="BAABGY010000001">
    <property type="protein sequence ID" value="GAA4317000.1"/>
    <property type="molecule type" value="Genomic_DNA"/>
</dbReference>
<reference evidence="11" key="1">
    <citation type="journal article" date="2019" name="Int. J. Syst. Evol. Microbiol.">
        <title>The Global Catalogue of Microorganisms (GCM) 10K type strain sequencing project: providing services to taxonomists for standard genome sequencing and annotation.</title>
        <authorList>
            <consortium name="The Broad Institute Genomics Platform"/>
            <consortium name="The Broad Institute Genome Sequencing Center for Infectious Disease"/>
            <person name="Wu L."/>
            <person name="Ma J."/>
        </authorList>
    </citation>
    <scope>NUCLEOTIDE SEQUENCE [LARGE SCALE GENOMIC DNA]</scope>
    <source>
        <strain evidence="11">JCM 17919</strain>
    </source>
</reference>
<evidence type="ECO:0000256" key="8">
    <source>
        <dbReference type="SAM" id="Coils"/>
    </source>
</evidence>
<dbReference type="SUPFAM" id="SSF56954">
    <property type="entry name" value="Outer membrane efflux proteins (OEP)"/>
    <property type="match status" value="1"/>
</dbReference>
<name>A0ABP8G4J2_9BACT</name>
<evidence type="ECO:0000256" key="5">
    <source>
        <dbReference type="ARBA" id="ARBA00022692"/>
    </source>
</evidence>
<keyword evidence="3" id="KW-0813">Transport</keyword>
<sequence length="464" mass="51113">MNLKTTTWLLLVALGAATGADAQQRHAFSAKQAADYAGKNNVQVKNALIDISIQEQTNREVTAAAYPQINANAGITYNPLVLAQRFPNFIALGTYGVLAQEGVKNGSGQSIQMPADVGFIEAAFGTKWTNNAGVSLQQLLFEGQVFVGLQARRATMEFARKGAEVTEEGIRANVYKIYYQLAAAKYQIGILDANLVRLDKLAADTRKLYEAGFAEKLDIDKVTVQRNNLATEKLKVLNQVDNGYLGLKLLLGMPTTDSLVLTDTVSYEQVRSGVLDATQYTYADRKEFQYAEKGIELGKYNIKRYKLTRLPTVALSSGYNVLRQSDKFGFGGPWSKGASIGLNVSVPVFDGFARAARIQRSQLQLQQSQNQLEGLKLVIDRDVQQARNNYTNALATLENQKRNLELAEKVYNQTKKKYEIGSGSQTEITNADADLRVSQSNYINALYDALVAKVDFLKATGKLQ</sequence>
<keyword evidence="7" id="KW-0998">Cell outer membrane</keyword>
<feature type="chain" id="PRO_5046416566" evidence="9">
    <location>
        <begin position="23"/>
        <end position="464"/>
    </location>
</feature>
<keyword evidence="5" id="KW-0812">Transmembrane</keyword>
<feature type="signal peptide" evidence="9">
    <location>
        <begin position="1"/>
        <end position="22"/>
    </location>
</feature>
<proteinExistence type="inferred from homology"/>
<dbReference type="PANTHER" id="PTHR30026:SF20">
    <property type="entry name" value="OUTER MEMBRANE PROTEIN TOLC"/>
    <property type="match status" value="1"/>
</dbReference>
<evidence type="ECO:0000256" key="4">
    <source>
        <dbReference type="ARBA" id="ARBA00022452"/>
    </source>
</evidence>
<dbReference type="PANTHER" id="PTHR30026">
    <property type="entry name" value="OUTER MEMBRANE PROTEIN TOLC"/>
    <property type="match status" value="1"/>
</dbReference>
<keyword evidence="11" id="KW-1185">Reference proteome</keyword>
<dbReference type="Gene3D" id="1.20.1600.10">
    <property type="entry name" value="Outer membrane efflux proteins (OEP)"/>
    <property type="match status" value="1"/>
</dbReference>
<evidence type="ECO:0000313" key="11">
    <source>
        <dbReference type="Proteomes" id="UP001501725"/>
    </source>
</evidence>
<protein>
    <submittedName>
        <fullName evidence="10">TolC family protein</fullName>
    </submittedName>
</protein>
<evidence type="ECO:0000256" key="2">
    <source>
        <dbReference type="ARBA" id="ARBA00007613"/>
    </source>
</evidence>
<keyword evidence="6" id="KW-0472">Membrane</keyword>
<keyword evidence="9" id="KW-0732">Signal</keyword>
<evidence type="ECO:0000256" key="1">
    <source>
        <dbReference type="ARBA" id="ARBA00004442"/>
    </source>
</evidence>
<keyword evidence="8" id="KW-0175">Coiled coil</keyword>
<evidence type="ECO:0000256" key="3">
    <source>
        <dbReference type="ARBA" id="ARBA00022448"/>
    </source>
</evidence>
<accession>A0ABP8G4J2</accession>
<evidence type="ECO:0000256" key="7">
    <source>
        <dbReference type="ARBA" id="ARBA00023237"/>
    </source>
</evidence>
<comment type="subcellular location">
    <subcellularLocation>
        <location evidence="1">Cell outer membrane</location>
    </subcellularLocation>
</comment>
<dbReference type="Pfam" id="PF02321">
    <property type="entry name" value="OEP"/>
    <property type="match status" value="1"/>
</dbReference>